<dbReference type="FunFam" id="1.10.287.130:FF:000008">
    <property type="entry name" value="Two-component sensor histidine kinase"/>
    <property type="match status" value="1"/>
</dbReference>
<dbReference type="Proteomes" id="UP000485880">
    <property type="component" value="Unassembled WGS sequence"/>
</dbReference>
<dbReference type="Pfam" id="PF02518">
    <property type="entry name" value="HATPase_c"/>
    <property type="match status" value="1"/>
</dbReference>
<sequence>MKTLAAVRSLPARDRLIAARLIDALPEGVIVIDASDRVVAVNAPALALFPALRPDLLLARGLRAPDVLDAVMRARASGRPERATWLDRVPVERFFELNVAPMEGPPGSATMILTLRDLSEARRVERMRVDFVANASHELRTPLASLLGFVETLQGPARHDEQARVKFLGIMREQARRMTRLVDDLLSLSRIEQNLHLLPQSPVDLVTILRHIADTLAPMALENNTVLHVDAPASVIVPGDRDELLRVVENLVENAIKYGASDPGCEDRDVEITLLSQERHCVFSVRDHGPGIAPEHLPRLTERFYRVDAGQSRAKGGTGLGLAIVKHIVARHRGRLGIESLPEQGSTFSVTLPLYVS</sequence>
<keyword evidence="11" id="KW-0472">Membrane</keyword>
<dbReference type="GO" id="GO:0016036">
    <property type="term" value="P:cellular response to phosphate starvation"/>
    <property type="evidence" value="ECO:0007669"/>
    <property type="project" value="TreeGrafter"/>
</dbReference>
<organism evidence="13 14">
    <name type="scientific">Methylocella tundrae</name>
    <dbReference type="NCBI Taxonomy" id="227605"/>
    <lineage>
        <taxon>Bacteria</taxon>
        <taxon>Pseudomonadati</taxon>
        <taxon>Pseudomonadota</taxon>
        <taxon>Alphaproteobacteria</taxon>
        <taxon>Hyphomicrobiales</taxon>
        <taxon>Beijerinckiaceae</taxon>
        <taxon>Methylocella</taxon>
    </lineage>
</organism>
<dbReference type="InterPro" id="IPR036097">
    <property type="entry name" value="HisK_dim/P_sf"/>
</dbReference>
<evidence type="ECO:0000256" key="9">
    <source>
        <dbReference type="ARBA" id="ARBA00022840"/>
    </source>
</evidence>
<dbReference type="InterPro" id="IPR036890">
    <property type="entry name" value="HATPase_C_sf"/>
</dbReference>
<dbReference type="SUPFAM" id="SSF55874">
    <property type="entry name" value="ATPase domain of HSP90 chaperone/DNA topoisomerase II/histidine kinase"/>
    <property type="match status" value="1"/>
</dbReference>
<reference evidence="13 14" key="1">
    <citation type="submission" date="2019-05" db="EMBL/GenBank/DDBJ databases">
        <authorList>
            <person name="Farhan Ul Haque M."/>
        </authorList>
    </citation>
    <scope>NUCLEOTIDE SEQUENCE [LARGE SCALE GENOMIC DNA]</scope>
    <source>
        <strain evidence="13">2</strain>
    </source>
</reference>
<keyword evidence="9" id="KW-0067">ATP-binding</keyword>
<evidence type="ECO:0000256" key="1">
    <source>
        <dbReference type="ARBA" id="ARBA00000085"/>
    </source>
</evidence>
<keyword evidence="14" id="KW-1185">Reference proteome</keyword>
<dbReference type="SMART" id="SM00387">
    <property type="entry name" value="HATPase_c"/>
    <property type="match status" value="1"/>
</dbReference>
<comment type="subcellular location">
    <subcellularLocation>
        <location evidence="2">Cell membrane</location>
    </subcellularLocation>
</comment>
<evidence type="ECO:0000313" key="13">
    <source>
        <dbReference type="EMBL" id="VTZ49862.1"/>
    </source>
</evidence>
<keyword evidence="10" id="KW-0902">Two-component regulatory system</keyword>
<keyword evidence="5" id="KW-0597">Phosphoprotein</keyword>
<dbReference type="RefSeq" id="WP_174512079.1">
    <property type="nucleotide sequence ID" value="NZ_CABFMQ020000076.1"/>
</dbReference>
<dbReference type="Gene3D" id="3.30.450.20">
    <property type="entry name" value="PAS domain"/>
    <property type="match status" value="1"/>
</dbReference>
<protein>
    <recommendedName>
        <fullName evidence="3">histidine kinase</fullName>
        <ecNumber evidence="3">2.7.13.3</ecNumber>
    </recommendedName>
</protein>
<dbReference type="GO" id="GO:0004721">
    <property type="term" value="F:phosphoprotein phosphatase activity"/>
    <property type="evidence" value="ECO:0007669"/>
    <property type="project" value="TreeGrafter"/>
</dbReference>
<keyword evidence="4" id="KW-1003">Cell membrane</keyword>
<dbReference type="SUPFAM" id="SSF47384">
    <property type="entry name" value="Homodimeric domain of signal transducing histidine kinase"/>
    <property type="match status" value="1"/>
</dbReference>
<dbReference type="SUPFAM" id="SSF55785">
    <property type="entry name" value="PYP-like sensor domain (PAS domain)"/>
    <property type="match status" value="1"/>
</dbReference>
<dbReference type="PRINTS" id="PR00344">
    <property type="entry name" value="BCTRLSENSOR"/>
</dbReference>
<dbReference type="PANTHER" id="PTHR45453">
    <property type="entry name" value="PHOSPHATE REGULON SENSOR PROTEIN PHOR"/>
    <property type="match status" value="1"/>
</dbReference>
<proteinExistence type="predicted"/>
<keyword evidence="7" id="KW-0547">Nucleotide-binding</keyword>
<dbReference type="GO" id="GO:0005886">
    <property type="term" value="C:plasma membrane"/>
    <property type="evidence" value="ECO:0007669"/>
    <property type="project" value="UniProtKB-SubCell"/>
</dbReference>
<dbReference type="InterPro" id="IPR005467">
    <property type="entry name" value="His_kinase_dom"/>
</dbReference>
<gene>
    <name evidence="13" type="ORF">MPC4_20072</name>
</gene>
<evidence type="ECO:0000256" key="6">
    <source>
        <dbReference type="ARBA" id="ARBA00022679"/>
    </source>
</evidence>
<comment type="caution">
    <text evidence="13">The sequence shown here is derived from an EMBL/GenBank/DDBJ whole genome shotgun (WGS) entry which is preliminary data.</text>
</comment>
<dbReference type="InterPro" id="IPR004358">
    <property type="entry name" value="Sig_transdc_His_kin-like_C"/>
</dbReference>
<evidence type="ECO:0000256" key="3">
    <source>
        <dbReference type="ARBA" id="ARBA00012438"/>
    </source>
</evidence>
<dbReference type="Gene3D" id="1.10.287.130">
    <property type="match status" value="1"/>
</dbReference>
<evidence type="ECO:0000256" key="2">
    <source>
        <dbReference type="ARBA" id="ARBA00004236"/>
    </source>
</evidence>
<dbReference type="FunFam" id="3.30.565.10:FF:000006">
    <property type="entry name" value="Sensor histidine kinase WalK"/>
    <property type="match status" value="1"/>
</dbReference>
<keyword evidence="8 13" id="KW-0418">Kinase</keyword>
<dbReference type="InterPro" id="IPR050351">
    <property type="entry name" value="BphY/WalK/GraS-like"/>
</dbReference>
<dbReference type="AlphaFoldDB" id="A0A8B6M708"/>
<evidence type="ECO:0000256" key="8">
    <source>
        <dbReference type="ARBA" id="ARBA00022777"/>
    </source>
</evidence>
<evidence type="ECO:0000256" key="11">
    <source>
        <dbReference type="ARBA" id="ARBA00023136"/>
    </source>
</evidence>
<evidence type="ECO:0000256" key="7">
    <source>
        <dbReference type="ARBA" id="ARBA00022741"/>
    </source>
</evidence>
<dbReference type="EC" id="2.7.13.3" evidence="3"/>
<dbReference type="PROSITE" id="PS50109">
    <property type="entry name" value="HIS_KIN"/>
    <property type="match status" value="1"/>
</dbReference>
<evidence type="ECO:0000313" key="14">
    <source>
        <dbReference type="Proteomes" id="UP000485880"/>
    </source>
</evidence>
<dbReference type="GO" id="GO:0000155">
    <property type="term" value="F:phosphorelay sensor kinase activity"/>
    <property type="evidence" value="ECO:0007669"/>
    <property type="project" value="InterPro"/>
</dbReference>
<dbReference type="Pfam" id="PF00512">
    <property type="entry name" value="HisKA"/>
    <property type="match status" value="1"/>
</dbReference>
<evidence type="ECO:0000256" key="5">
    <source>
        <dbReference type="ARBA" id="ARBA00022553"/>
    </source>
</evidence>
<dbReference type="CDD" id="cd00075">
    <property type="entry name" value="HATPase"/>
    <property type="match status" value="1"/>
</dbReference>
<dbReference type="EMBL" id="CABFMQ020000076">
    <property type="protein sequence ID" value="VTZ49862.1"/>
    <property type="molecule type" value="Genomic_DNA"/>
</dbReference>
<dbReference type="SMART" id="SM00388">
    <property type="entry name" value="HisKA"/>
    <property type="match status" value="1"/>
</dbReference>
<dbReference type="InterPro" id="IPR035965">
    <property type="entry name" value="PAS-like_dom_sf"/>
</dbReference>
<evidence type="ECO:0000256" key="4">
    <source>
        <dbReference type="ARBA" id="ARBA00022475"/>
    </source>
</evidence>
<dbReference type="CDD" id="cd00082">
    <property type="entry name" value="HisKA"/>
    <property type="match status" value="1"/>
</dbReference>
<dbReference type="PANTHER" id="PTHR45453:SF1">
    <property type="entry name" value="PHOSPHATE REGULON SENSOR PROTEIN PHOR"/>
    <property type="match status" value="1"/>
</dbReference>
<name>A0A8B6M708_METTU</name>
<dbReference type="GO" id="GO:0005524">
    <property type="term" value="F:ATP binding"/>
    <property type="evidence" value="ECO:0007669"/>
    <property type="project" value="UniProtKB-KW"/>
</dbReference>
<accession>A0A8B6M708</accession>
<dbReference type="InterPro" id="IPR003594">
    <property type="entry name" value="HATPase_dom"/>
</dbReference>
<feature type="domain" description="Histidine kinase" evidence="12">
    <location>
        <begin position="134"/>
        <end position="356"/>
    </location>
</feature>
<keyword evidence="6" id="KW-0808">Transferase</keyword>
<dbReference type="Gene3D" id="3.30.565.10">
    <property type="entry name" value="Histidine kinase-like ATPase, C-terminal domain"/>
    <property type="match status" value="1"/>
</dbReference>
<comment type="catalytic activity">
    <reaction evidence="1">
        <text>ATP + protein L-histidine = ADP + protein N-phospho-L-histidine.</text>
        <dbReference type="EC" id="2.7.13.3"/>
    </reaction>
</comment>
<dbReference type="InterPro" id="IPR003661">
    <property type="entry name" value="HisK_dim/P_dom"/>
</dbReference>
<evidence type="ECO:0000256" key="10">
    <source>
        <dbReference type="ARBA" id="ARBA00023012"/>
    </source>
</evidence>
<evidence type="ECO:0000259" key="12">
    <source>
        <dbReference type="PROSITE" id="PS50109"/>
    </source>
</evidence>